<evidence type="ECO:0000256" key="2">
    <source>
        <dbReference type="SAM" id="Phobius"/>
    </source>
</evidence>
<dbReference type="InterPro" id="IPR024491">
    <property type="entry name" value="Se_SelK/SelG"/>
</dbReference>
<feature type="region of interest" description="Disordered" evidence="1">
    <location>
        <begin position="49"/>
        <end position="75"/>
    </location>
</feature>
<evidence type="ECO:0000313" key="4">
    <source>
        <dbReference type="RefSeq" id="XP_030751433.1"/>
    </source>
</evidence>
<dbReference type="InParanoid" id="A0A6J2XIY8"/>
<dbReference type="Proteomes" id="UP000504635">
    <property type="component" value="Unplaced"/>
</dbReference>
<organism evidence="3 4">
    <name type="scientific">Sitophilus oryzae</name>
    <name type="common">Rice weevil</name>
    <name type="synonym">Curculio oryzae</name>
    <dbReference type="NCBI Taxonomy" id="7048"/>
    <lineage>
        <taxon>Eukaryota</taxon>
        <taxon>Metazoa</taxon>
        <taxon>Ecdysozoa</taxon>
        <taxon>Arthropoda</taxon>
        <taxon>Hexapoda</taxon>
        <taxon>Insecta</taxon>
        <taxon>Pterygota</taxon>
        <taxon>Neoptera</taxon>
        <taxon>Endopterygota</taxon>
        <taxon>Coleoptera</taxon>
        <taxon>Polyphaga</taxon>
        <taxon>Cucujiformia</taxon>
        <taxon>Curculionidae</taxon>
        <taxon>Dryophthorinae</taxon>
        <taxon>Sitophilus</taxon>
    </lineage>
</organism>
<feature type="compositionally biased region" description="Gly residues" evidence="1">
    <location>
        <begin position="49"/>
        <end position="64"/>
    </location>
</feature>
<evidence type="ECO:0000256" key="1">
    <source>
        <dbReference type="SAM" id="MobiDB-lite"/>
    </source>
</evidence>
<dbReference type="RefSeq" id="XP_030751433.1">
    <property type="nucleotide sequence ID" value="XM_030895573.1"/>
</dbReference>
<dbReference type="AlphaFoldDB" id="A0A6J2XIY8"/>
<feature type="transmembrane region" description="Helical" evidence="2">
    <location>
        <begin position="20"/>
        <end position="41"/>
    </location>
</feature>
<keyword evidence="2" id="KW-0472">Membrane</keyword>
<keyword evidence="3" id="KW-1185">Reference proteome</keyword>
<keyword evidence="2" id="KW-0812">Transmembrane</keyword>
<dbReference type="GeneID" id="115878964"/>
<gene>
    <name evidence="4" type="primary">LOC115878964</name>
</gene>
<accession>A0A6J2XIY8</accession>
<dbReference type="KEGG" id="soy:115878964"/>
<evidence type="ECO:0000313" key="3">
    <source>
        <dbReference type="Proteomes" id="UP000504635"/>
    </source>
</evidence>
<sequence length="99" mass="10239">MVYIKSDGTVCEKPPVYERVYNLIFGLFSGFIFFFTSMFGFNSGGLKGRSSGGSGRYGGGGGDGPYKPGKPGGSNFRTISDINPPTVYGGGCPGGNCGL</sequence>
<keyword evidence="2" id="KW-1133">Transmembrane helix</keyword>
<name>A0A6J2XIY8_SITOR</name>
<dbReference type="Pfam" id="PF10961">
    <property type="entry name" value="SelK_SelG"/>
    <property type="match status" value="1"/>
</dbReference>
<proteinExistence type="predicted"/>
<protein>
    <submittedName>
        <fullName evidence="4">Glycine-rich selenoprotein-like</fullName>
    </submittedName>
</protein>
<reference evidence="4" key="1">
    <citation type="submission" date="2025-08" db="UniProtKB">
        <authorList>
            <consortium name="RefSeq"/>
        </authorList>
    </citation>
    <scope>IDENTIFICATION</scope>
    <source>
        <tissue evidence="4">Gonads</tissue>
    </source>
</reference>